<dbReference type="GO" id="GO:0046491">
    <property type="term" value="P:L-methylmalonyl-CoA metabolic process"/>
    <property type="evidence" value="ECO:0007669"/>
    <property type="project" value="TreeGrafter"/>
</dbReference>
<keyword evidence="5" id="KW-1185">Reference proteome</keyword>
<dbReference type="GO" id="GO:0004493">
    <property type="term" value="F:methylmalonyl-CoA epimerase activity"/>
    <property type="evidence" value="ECO:0007669"/>
    <property type="project" value="TreeGrafter"/>
</dbReference>
<dbReference type="AlphaFoldDB" id="A0A830EM58"/>
<dbReference type="GO" id="GO:0046872">
    <property type="term" value="F:metal ion binding"/>
    <property type="evidence" value="ECO:0007669"/>
    <property type="project" value="UniProtKB-KW"/>
</dbReference>
<dbReference type="PANTHER" id="PTHR43048">
    <property type="entry name" value="METHYLMALONYL-COA EPIMERASE"/>
    <property type="match status" value="1"/>
</dbReference>
<dbReference type="InterPro" id="IPR051785">
    <property type="entry name" value="MMCE/EMCE_epimerase"/>
</dbReference>
<dbReference type="SUPFAM" id="SSF54593">
    <property type="entry name" value="Glyoxalase/Bleomycin resistance protein/Dihydroxybiphenyl dioxygenase"/>
    <property type="match status" value="1"/>
</dbReference>
<name>A0A830EM58_9EURY</name>
<reference evidence="4" key="2">
    <citation type="submission" date="2020-09" db="EMBL/GenBank/DDBJ databases">
        <authorList>
            <person name="Sun Q."/>
            <person name="Ohkuma M."/>
        </authorList>
    </citation>
    <scope>NUCLEOTIDE SEQUENCE</scope>
    <source>
        <strain evidence="4">JCM 14359</strain>
    </source>
</reference>
<comment type="caution">
    <text evidence="4">The sequence shown here is derived from an EMBL/GenBank/DDBJ whole genome shotgun (WGS) entry which is preliminary data.</text>
</comment>
<evidence type="ECO:0000313" key="4">
    <source>
        <dbReference type="EMBL" id="GGJ04369.1"/>
    </source>
</evidence>
<comment type="similarity">
    <text evidence="1">Belongs to the methylmalonyl-CoA epimerase family.</text>
</comment>
<evidence type="ECO:0000256" key="2">
    <source>
        <dbReference type="ARBA" id="ARBA00022723"/>
    </source>
</evidence>
<organism evidence="4 5">
    <name type="scientific">Halobellus salinus</name>
    <dbReference type="NCBI Taxonomy" id="931585"/>
    <lineage>
        <taxon>Archaea</taxon>
        <taxon>Methanobacteriati</taxon>
        <taxon>Methanobacteriota</taxon>
        <taxon>Stenosarchaea group</taxon>
        <taxon>Halobacteria</taxon>
        <taxon>Halobacteriales</taxon>
        <taxon>Haloferacaceae</taxon>
        <taxon>Halobellus</taxon>
    </lineage>
</organism>
<dbReference type="CDD" id="cd07249">
    <property type="entry name" value="MMCE"/>
    <property type="match status" value="1"/>
</dbReference>
<protein>
    <submittedName>
        <fullName evidence="4">Methylmalonyl-CoA epimerase</fullName>
    </submittedName>
</protein>
<dbReference type="InterPro" id="IPR029068">
    <property type="entry name" value="Glyas_Bleomycin-R_OHBP_Dase"/>
</dbReference>
<evidence type="ECO:0000256" key="1">
    <source>
        <dbReference type="ARBA" id="ARBA00009308"/>
    </source>
</evidence>
<dbReference type="Proteomes" id="UP000653099">
    <property type="component" value="Unassembled WGS sequence"/>
</dbReference>
<reference evidence="4" key="1">
    <citation type="journal article" date="2014" name="Int. J. Syst. Evol. Microbiol.">
        <title>Complete genome sequence of Corynebacterium casei LMG S-19264T (=DSM 44701T), isolated from a smear-ripened cheese.</title>
        <authorList>
            <consortium name="US DOE Joint Genome Institute (JGI-PGF)"/>
            <person name="Walter F."/>
            <person name="Albersmeier A."/>
            <person name="Kalinowski J."/>
            <person name="Ruckert C."/>
        </authorList>
    </citation>
    <scope>NUCLEOTIDE SEQUENCE</scope>
    <source>
        <strain evidence="4">JCM 14359</strain>
    </source>
</reference>
<dbReference type="PANTHER" id="PTHR43048:SF3">
    <property type="entry name" value="METHYLMALONYL-COA EPIMERASE, MITOCHONDRIAL"/>
    <property type="match status" value="1"/>
</dbReference>
<dbReference type="EMBL" id="BMOC01000006">
    <property type="protein sequence ID" value="GGJ04369.1"/>
    <property type="molecule type" value="Genomic_DNA"/>
</dbReference>
<dbReference type="InterPro" id="IPR017515">
    <property type="entry name" value="MeMalonyl-CoA_epimerase"/>
</dbReference>
<dbReference type="PROSITE" id="PS51819">
    <property type="entry name" value="VOC"/>
    <property type="match status" value="1"/>
</dbReference>
<keyword evidence="2" id="KW-0479">Metal-binding</keyword>
<gene>
    <name evidence="4" type="ORF">GCM10008995_12750</name>
</gene>
<dbReference type="InterPro" id="IPR037523">
    <property type="entry name" value="VOC_core"/>
</dbReference>
<sequence length="138" mass="14550">MSLSFHHLGIATVDGADLAATFAGLLDAPIVHEEGFDGMMIRFLELDGDYFELLEPRGDGPIARYLDRQGPGIHHVAVATDDIGASLERASDLGIDLVDEAPRPGAWGHTVAFLHPGSTGGVLVEFVASDSDGANRTV</sequence>
<proteinExistence type="inferred from homology"/>
<accession>A0A830EM58</accession>
<feature type="domain" description="VOC" evidence="3">
    <location>
        <begin position="4"/>
        <end position="129"/>
    </location>
</feature>
<evidence type="ECO:0000259" key="3">
    <source>
        <dbReference type="PROSITE" id="PS51819"/>
    </source>
</evidence>
<dbReference type="Gene3D" id="3.10.180.10">
    <property type="entry name" value="2,3-Dihydroxybiphenyl 1,2-Dioxygenase, domain 1"/>
    <property type="match status" value="1"/>
</dbReference>
<dbReference type="Pfam" id="PF13669">
    <property type="entry name" value="Glyoxalase_4"/>
    <property type="match status" value="1"/>
</dbReference>
<evidence type="ECO:0000313" key="5">
    <source>
        <dbReference type="Proteomes" id="UP000653099"/>
    </source>
</evidence>